<accession>A0A024LSP9</accession>
<organism evidence="2">
    <name type="scientific">Bartonella schoenbuchensis</name>
    <dbReference type="NCBI Taxonomy" id="165694"/>
    <lineage>
        <taxon>Bacteria</taxon>
        <taxon>Pseudomonadati</taxon>
        <taxon>Pseudomonadota</taxon>
        <taxon>Alphaproteobacteria</taxon>
        <taxon>Hyphomicrobiales</taxon>
        <taxon>Bartonellaceae</taxon>
        <taxon>Bartonella</taxon>
    </lineage>
</organism>
<sequence length="213" mass="24495">MLSKKENASEDLATEVSVQSETTDDAVEQQLDHDTPSSENQSSVSQQKSTEKKTKRSRSERGCRLPHDFEPDLEYAIDKGLTHDEASLEFEKFKNYWLAKSGQGAIKKDWKLTWYNWVISDYGLLAQKAKLEKEKQNGRYGNYSQRQKSFTERLTESFESSRHNFSSGDDYEEDQPRVSIDLQEWERIDEAGGRKSLGCLQPSTEIVQCESFG</sequence>
<reference evidence="2" key="1">
    <citation type="submission" date="2013-11" db="EMBL/GenBank/DDBJ databases">
        <authorList>
            <person name="GENOMES U."/>
        </authorList>
    </citation>
    <scope>NUCLEOTIDE SEQUENCE</scope>
    <source>
        <strain evidence="2">MVT06</strain>
    </source>
</reference>
<feature type="region of interest" description="Disordered" evidence="1">
    <location>
        <begin position="1"/>
        <end position="69"/>
    </location>
</feature>
<proteinExistence type="predicted"/>
<gene>
    <name evidence="2" type="ORF">BN1046_01347</name>
</gene>
<evidence type="ECO:0000256" key="1">
    <source>
        <dbReference type="SAM" id="MobiDB-lite"/>
    </source>
</evidence>
<feature type="compositionally biased region" description="Basic and acidic residues" evidence="1">
    <location>
        <begin position="49"/>
        <end position="69"/>
    </location>
</feature>
<dbReference type="EMBL" id="HG977196">
    <property type="protein sequence ID" value="CDP80415.1"/>
    <property type="molecule type" value="Genomic_DNA"/>
</dbReference>
<evidence type="ECO:0000313" key="2">
    <source>
        <dbReference type="EMBL" id="CDP80415.1"/>
    </source>
</evidence>
<dbReference type="AlphaFoldDB" id="A0A024LSP9"/>
<reference evidence="2" key="2">
    <citation type="submission" date="2014-05" db="EMBL/GenBank/DDBJ databases">
        <title>Genome sequencing of Bartonella spp. isolated from human blood.</title>
        <authorList>
            <person name="Raoult D."/>
        </authorList>
    </citation>
    <scope>NUCLEOTIDE SEQUENCE</scope>
    <source>
        <strain evidence="2">MVT06</strain>
    </source>
</reference>
<name>A0A024LSP9_9HYPH</name>
<protein>
    <submittedName>
        <fullName evidence="2">Phage related protein</fullName>
    </submittedName>
</protein>